<feature type="signal peptide" evidence="2">
    <location>
        <begin position="1"/>
        <end position="26"/>
    </location>
</feature>
<protein>
    <recommendedName>
        <fullName evidence="5">Acyltransferase</fullName>
    </recommendedName>
</protein>
<dbReference type="CDD" id="cd16325">
    <property type="entry name" value="LolA"/>
    <property type="match status" value="1"/>
</dbReference>
<evidence type="ECO:0000313" key="4">
    <source>
        <dbReference type="Proteomes" id="UP000008291"/>
    </source>
</evidence>
<dbReference type="STRING" id="292415.Tbd_2749"/>
<dbReference type="Proteomes" id="UP000008291">
    <property type="component" value="Chromosome"/>
</dbReference>
<dbReference type="Pfam" id="PF19574">
    <property type="entry name" value="LolA_3"/>
    <property type="match status" value="1"/>
</dbReference>
<dbReference type="InterPro" id="IPR029046">
    <property type="entry name" value="LolA/LolB/LppX"/>
</dbReference>
<dbReference type="HOGENOM" id="CLU_091014_0_0_4"/>
<keyword evidence="1 2" id="KW-0732">Signal</keyword>
<reference evidence="3 4" key="1">
    <citation type="journal article" date="2006" name="J. Bacteriol.">
        <title>The genome sequence of the obligately chemolithoautotrophic, facultatively anaerobic bacterium Thiobacillus denitrificans.</title>
        <authorList>
            <person name="Beller H.R."/>
            <person name="Chain P.S."/>
            <person name="Letain T.E."/>
            <person name="Chakicherla A."/>
            <person name="Larimer F.W."/>
            <person name="Richardson P.M."/>
            <person name="Coleman M.A."/>
            <person name="Wood A.P."/>
            <person name="Kelly D.P."/>
        </authorList>
    </citation>
    <scope>NUCLEOTIDE SEQUENCE [LARGE SCALE GENOMIC DNA]</scope>
    <source>
        <strain evidence="3 4">ATCC 25259</strain>
    </source>
</reference>
<dbReference type="AlphaFoldDB" id="Q3SFB2"/>
<dbReference type="SUPFAM" id="SSF89392">
    <property type="entry name" value="Prokaryotic lipoproteins and lipoprotein localization factors"/>
    <property type="match status" value="1"/>
</dbReference>
<sequence length="194" mass="21004">MKLSRQARRLLAAAVLALGCVGEVAALDVGELMTTLAHSTHGAATFTEKKYLAILDAPVESSGELRFVPPARLEKLTLKPSRERLVLDGDVLTVERGRRTHVLALKDYPEVAGMIESIRATLAGDRSALERVYRLSVSGSRARWSLALVPLDVRIARVVARIRIDGAEGEVRTVEIVQADGDRSVMTVEKAAAP</sequence>
<evidence type="ECO:0008006" key="5">
    <source>
        <dbReference type="Google" id="ProtNLM"/>
    </source>
</evidence>
<dbReference type="PROSITE" id="PS51257">
    <property type="entry name" value="PROKAR_LIPOPROTEIN"/>
    <property type="match status" value="1"/>
</dbReference>
<dbReference type="eggNOG" id="COG2834">
    <property type="taxonomic scope" value="Bacteria"/>
</dbReference>
<name>Q3SFB2_THIDA</name>
<dbReference type="KEGG" id="tbd:Tbd_2749"/>
<dbReference type="RefSeq" id="WP_011313261.1">
    <property type="nucleotide sequence ID" value="NC_007404.1"/>
</dbReference>
<dbReference type="Gene3D" id="2.50.20.10">
    <property type="entry name" value="Lipoprotein localisation LolA/LolB/LppX"/>
    <property type="match status" value="1"/>
</dbReference>
<evidence type="ECO:0000256" key="2">
    <source>
        <dbReference type="SAM" id="SignalP"/>
    </source>
</evidence>
<accession>Q3SFB2</accession>
<gene>
    <name evidence="3" type="ordered locus">Tbd_2749</name>
</gene>
<evidence type="ECO:0000313" key="3">
    <source>
        <dbReference type="EMBL" id="AAZ98702.1"/>
    </source>
</evidence>
<dbReference type="EMBL" id="CP000116">
    <property type="protein sequence ID" value="AAZ98702.1"/>
    <property type="molecule type" value="Genomic_DNA"/>
</dbReference>
<evidence type="ECO:0000256" key="1">
    <source>
        <dbReference type="ARBA" id="ARBA00022729"/>
    </source>
</evidence>
<keyword evidence="4" id="KW-1185">Reference proteome</keyword>
<organism evidence="3 4">
    <name type="scientific">Thiobacillus denitrificans (strain ATCC 25259 / T1)</name>
    <dbReference type="NCBI Taxonomy" id="292415"/>
    <lineage>
        <taxon>Bacteria</taxon>
        <taxon>Pseudomonadati</taxon>
        <taxon>Pseudomonadota</taxon>
        <taxon>Betaproteobacteria</taxon>
        <taxon>Nitrosomonadales</taxon>
        <taxon>Thiobacillaceae</taxon>
        <taxon>Thiobacillus</taxon>
    </lineage>
</organism>
<feature type="chain" id="PRO_5004228732" description="Acyltransferase" evidence="2">
    <location>
        <begin position="27"/>
        <end position="194"/>
    </location>
</feature>
<dbReference type="InterPro" id="IPR004564">
    <property type="entry name" value="OM_lipoprot_carrier_LolA-like"/>
</dbReference>
<dbReference type="OrthoDB" id="5297911at2"/>
<proteinExistence type="predicted"/>